<sequence>MANIEVDLLIVENGKLVSRGRKIYQMSDNDTVANVIDYFCSSNEFPQRASIKVLLKRYVDQKLHYNIVQESFTINRDDAFEINVSYDNEETLNSDINTVELSVSSVSTNDSNVDSNYLKEADHEESTMEQFYDRMKDDIETYYESLNKQTTFITINFHNFFNQNTNRALVYLLSSKDVSKNIALINTSRDRLKRYIRKLVDVLYPNFSCTKIKFLELYSSLTNWMGSTLMANCRETILTIVWNSYLTGRWRKRKQNPDAVVQIAKKSNNKKRRNQSVVNERDYDTADHELVEIARLMRENKEANEISEMFRQTIETRYVWIQYILAHPDFEKGAAEVIIDRFPRLLDNVNYLHDDYVYYMRKHKFPVCNLGQKFRYYIPGIFKLALSLNFITSVPEVLSEIKAGEILPLLVREYIKGKAKHCCKDRYMIGSDTSINIKEILRHKDVLEITAPIIAYVKHKDSLEFYIIVDQKVLKVPGTFADALQALHELQFVMNLEYDYAVAPLFVFMEYVLGFKSREGYSRFRLKQDIEAFL</sequence>
<dbReference type="AlphaFoldDB" id="A0A914Y8C3"/>
<evidence type="ECO:0000313" key="2">
    <source>
        <dbReference type="WBParaSite" id="PSU_v2.g15523.t1"/>
    </source>
</evidence>
<name>A0A914Y8C3_9BILA</name>
<proteinExistence type="predicted"/>
<accession>A0A914Y8C3</accession>
<reference evidence="2" key="1">
    <citation type="submission" date="2022-11" db="UniProtKB">
        <authorList>
            <consortium name="WormBaseParasite"/>
        </authorList>
    </citation>
    <scope>IDENTIFICATION</scope>
</reference>
<organism evidence="1 2">
    <name type="scientific">Panagrolaimus superbus</name>
    <dbReference type="NCBI Taxonomy" id="310955"/>
    <lineage>
        <taxon>Eukaryota</taxon>
        <taxon>Metazoa</taxon>
        <taxon>Ecdysozoa</taxon>
        <taxon>Nematoda</taxon>
        <taxon>Chromadorea</taxon>
        <taxon>Rhabditida</taxon>
        <taxon>Tylenchina</taxon>
        <taxon>Panagrolaimomorpha</taxon>
        <taxon>Panagrolaimoidea</taxon>
        <taxon>Panagrolaimidae</taxon>
        <taxon>Panagrolaimus</taxon>
    </lineage>
</organism>
<evidence type="ECO:0000313" key="1">
    <source>
        <dbReference type="Proteomes" id="UP000887577"/>
    </source>
</evidence>
<dbReference type="Proteomes" id="UP000887577">
    <property type="component" value="Unplaced"/>
</dbReference>
<protein>
    <submittedName>
        <fullName evidence="2">Uncharacterized protein</fullName>
    </submittedName>
</protein>
<dbReference type="WBParaSite" id="PSU_v2.g15523.t1">
    <property type="protein sequence ID" value="PSU_v2.g15523.t1"/>
    <property type="gene ID" value="PSU_v2.g15523"/>
</dbReference>
<keyword evidence="1" id="KW-1185">Reference proteome</keyword>